<protein>
    <submittedName>
        <fullName evidence="3">Protein rds1</fullName>
    </submittedName>
</protein>
<dbReference type="EMBL" id="KE007233">
    <property type="protein sequence ID" value="EOR00712.1"/>
    <property type="molecule type" value="Genomic_DNA"/>
</dbReference>
<name>R9AEW5_WALI9</name>
<dbReference type="PANTHER" id="PTHR38705">
    <property type="entry name" value="PROTEIN RDS1"/>
    <property type="match status" value="1"/>
</dbReference>
<dbReference type="HOGENOM" id="CLU_028606_0_0_1"/>
<dbReference type="Proteomes" id="UP000014064">
    <property type="component" value="Unassembled WGS sequence"/>
</dbReference>
<dbReference type="GeneID" id="20373474"/>
<reference evidence="3" key="2">
    <citation type="submission" date="2013-03" db="EMBL/GenBank/DDBJ databases">
        <title>Haloadaptations revealed by genome and transcriptome sequencing of the halophilic fungus Wallemia ichthyophaga.</title>
        <authorList>
            <person name="Zajc J."/>
            <person name="Liu Y."/>
            <person name="Dai W."/>
            <person name="Yang Z."/>
            <person name="Hu J."/>
            <person name="Gostincar C."/>
            <person name="Gunde-Cimerman N."/>
        </authorList>
    </citation>
    <scope>NUCLEOTIDE SEQUENCE [LARGE SCALE GENOMIC DNA]</scope>
    <source>
        <strain evidence="3">EXF-994</strain>
    </source>
</reference>
<reference evidence="4" key="1">
    <citation type="journal article" date="2013" name="BMC Genomics">
        <title>Genome and transcriptome sequencing of the halophilic fungus Wallemia ichthyophaga: haloadaptations present and absent.</title>
        <authorList>
            <person name="Zajc J."/>
            <person name="Liu Y."/>
            <person name="Dai W."/>
            <person name="Yang Z."/>
            <person name="Hu J."/>
            <person name="Gostincar C."/>
            <person name="Gunde-Cimerman N."/>
        </authorList>
    </citation>
    <scope>NUCLEOTIDE SEQUENCE [LARGE SCALE GENOMIC DNA]</scope>
    <source>
        <strain evidence="4">EXF-994 / CBS 113033</strain>
    </source>
</reference>
<dbReference type="OMA" id="VYGFLNH"/>
<accession>R9AEW5</accession>
<dbReference type="OrthoDB" id="2098436at2759"/>
<evidence type="ECO:0000313" key="2">
    <source>
        <dbReference type="EMBL" id="EOR00712.1"/>
    </source>
</evidence>
<feature type="signal peptide" evidence="1">
    <location>
        <begin position="1"/>
        <end position="17"/>
    </location>
</feature>
<gene>
    <name evidence="2" type="ORF">J056_000522</name>
    <name evidence="3" type="ORF">J056_000528</name>
</gene>
<keyword evidence="4" id="KW-1185">Reference proteome</keyword>
<feature type="chain" id="PRO_5007726693" evidence="1">
    <location>
        <begin position="18"/>
        <end position="358"/>
    </location>
</feature>
<dbReference type="PANTHER" id="PTHR38705:SF1">
    <property type="entry name" value="PROTEIN RDS1"/>
    <property type="match status" value="1"/>
</dbReference>
<dbReference type="AlphaFoldDB" id="R9AEW5"/>
<organism evidence="3 4">
    <name type="scientific">Wallemia ichthyophaga (strain EXF-994 / CBS 113033)</name>
    <dbReference type="NCBI Taxonomy" id="1299270"/>
    <lineage>
        <taxon>Eukaryota</taxon>
        <taxon>Fungi</taxon>
        <taxon>Dikarya</taxon>
        <taxon>Basidiomycota</taxon>
        <taxon>Wallemiomycotina</taxon>
        <taxon>Wallemiomycetes</taxon>
        <taxon>Wallemiales</taxon>
        <taxon>Wallemiaceae</taxon>
        <taxon>Wallemia</taxon>
    </lineage>
</organism>
<keyword evidence="1" id="KW-0732">Signal</keyword>
<proteinExistence type="predicted"/>
<sequence length="358" mass="39245">MISKLLSSAIIASSALAYPAPPDGGVGVSGDELPEYTPMSDFDTASFVVGVNQEFLELDLFHNILASFPDEDFEAVGIDASQRYYIQEMAEQEVGHAEMINNILASVGQTSQQCSYKYPYTTVREALAFAEYITRFGEAGVYGFLPHLDSRPIAQLLLQSITTEAKQEVSMAMMAGEFPQPYWFNMGLTQAMAWSLLVPYLDSCPESNPRVEFPVFPALNVTNANATLDTSIESAVSNNYTHVAQPGRQLELQWEAPGMAVGPSEQNYTTDKNPDLGDPSHVAFIHQLNVTYAPLENIDTEAMTATTIHPDFMMYGKGMGVNGTVFIAITDEEVPVTPYNFSLLNDHVHAFGPYFAGI</sequence>
<dbReference type="KEGG" id="wic:J056_000522"/>
<dbReference type="RefSeq" id="XP_009268431.1">
    <property type="nucleotide sequence ID" value="XM_009270156.1"/>
</dbReference>
<dbReference type="KEGG" id="wic:J056_000528"/>
<dbReference type="RefSeq" id="XP_009268425.1">
    <property type="nucleotide sequence ID" value="XM_009270150.1"/>
</dbReference>
<dbReference type="GeneID" id="20373480"/>
<evidence type="ECO:0000313" key="3">
    <source>
        <dbReference type="EMBL" id="EOR00718.1"/>
    </source>
</evidence>
<dbReference type="InterPro" id="IPR039254">
    <property type="entry name" value="Rds1"/>
</dbReference>
<dbReference type="STRING" id="1299270.R9AEW5"/>
<evidence type="ECO:0000256" key="1">
    <source>
        <dbReference type="SAM" id="SignalP"/>
    </source>
</evidence>
<dbReference type="EMBL" id="KE007233">
    <property type="protein sequence ID" value="EOR00718.1"/>
    <property type="molecule type" value="Genomic_DNA"/>
</dbReference>
<dbReference type="eggNOG" id="ENOG502QSE0">
    <property type="taxonomic scope" value="Eukaryota"/>
</dbReference>
<evidence type="ECO:0000313" key="4">
    <source>
        <dbReference type="Proteomes" id="UP000014064"/>
    </source>
</evidence>
<dbReference type="Pfam" id="PF13668">
    <property type="entry name" value="Ferritin_2"/>
    <property type="match status" value="1"/>
</dbReference>